<comment type="caution">
    <text evidence="15">The sequence shown here is derived from an EMBL/GenBank/DDBJ whole genome shotgun (WGS) entry which is preliminary data.</text>
</comment>
<evidence type="ECO:0000256" key="5">
    <source>
        <dbReference type="ARBA" id="ARBA00022519"/>
    </source>
</evidence>
<feature type="transmembrane region" description="Helical" evidence="13">
    <location>
        <begin position="92"/>
        <end position="110"/>
    </location>
</feature>
<dbReference type="OrthoDB" id="9789241at2"/>
<keyword evidence="7 13" id="KW-0812">Transmembrane</keyword>
<keyword evidence="4 13" id="KW-1003">Cell membrane</keyword>
<dbReference type="PANTHER" id="PTHR42823">
    <property type="entry name" value="ATP SYNTHASE SUBUNIT A, CHLOROPLASTIC"/>
    <property type="match status" value="1"/>
</dbReference>
<keyword evidence="10 13" id="KW-0406">Ion transport</keyword>
<dbReference type="Proteomes" id="UP000266258">
    <property type="component" value="Unassembled WGS sequence"/>
</dbReference>
<evidence type="ECO:0000256" key="10">
    <source>
        <dbReference type="ARBA" id="ARBA00023065"/>
    </source>
</evidence>
<evidence type="ECO:0000256" key="3">
    <source>
        <dbReference type="ARBA" id="ARBA00022448"/>
    </source>
</evidence>
<proteinExistence type="inferred from homology"/>
<comment type="function">
    <text evidence="13 14">Key component of the proton channel; it plays a direct role in the translocation of protons across the membrane.</text>
</comment>
<dbReference type="GO" id="GO:0045259">
    <property type="term" value="C:proton-transporting ATP synthase complex"/>
    <property type="evidence" value="ECO:0007669"/>
    <property type="project" value="UniProtKB-KW"/>
</dbReference>
<name>A0A3A1Y287_9GAMM</name>
<keyword evidence="3 13" id="KW-0813">Transport</keyword>
<evidence type="ECO:0000313" key="16">
    <source>
        <dbReference type="Proteomes" id="UP000266258"/>
    </source>
</evidence>
<evidence type="ECO:0000256" key="7">
    <source>
        <dbReference type="ARBA" id="ARBA00022692"/>
    </source>
</evidence>
<dbReference type="InterPro" id="IPR035908">
    <property type="entry name" value="F0_ATP_A_sf"/>
</dbReference>
<feature type="transmembrane region" description="Helical" evidence="13">
    <location>
        <begin position="240"/>
        <end position="262"/>
    </location>
</feature>
<keyword evidence="9 13" id="KW-1133">Transmembrane helix</keyword>
<dbReference type="InterPro" id="IPR000568">
    <property type="entry name" value="ATP_synth_F0_asu"/>
</dbReference>
<sequence length="272" mass="30684">MSSGNGSELTFNSYLDHHLHFWTVGASEGFWRWNIDSLIVSFVLGLILALFLYIQARKVSIDKPTKFQVVVEMFIDWVNGTAKSFIKGDVKFFAPLVGVSFLWIFAMNLVDLIPVDWIPRLAALISGNPDIYFRPLPTADANITFGIDIALFIIIIIAGFKSKGLGYYKNFACHPLPGIFMVPINLFLEILGFFAEFLSLSLRLFGNMFAGEIIFILIASMYGIGIVFGIFALPLSFIWALLHVLVITLQAYIFMMLSIVYLSKAWNKDEEH</sequence>
<feature type="transmembrane region" description="Helical" evidence="13">
    <location>
        <begin position="213"/>
        <end position="233"/>
    </location>
</feature>
<dbReference type="FunFam" id="1.20.120.220:FF:000002">
    <property type="entry name" value="ATP synthase subunit a"/>
    <property type="match status" value="1"/>
</dbReference>
<evidence type="ECO:0000256" key="4">
    <source>
        <dbReference type="ARBA" id="ARBA00022475"/>
    </source>
</evidence>
<evidence type="ECO:0000256" key="8">
    <source>
        <dbReference type="ARBA" id="ARBA00022781"/>
    </source>
</evidence>
<keyword evidence="8 13" id="KW-0375">Hydrogen ion transport</keyword>
<dbReference type="HAMAP" id="MF_01393">
    <property type="entry name" value="ATP_synth_a_bact"/>
    <property type="match status" value="1"/>
</dbReference>
<keyword evidence="12 13" id="KW-0066">ATP synthesis</keyword>
<dbReference type="SUPFAM" id="SSF81336">
    <property type="entry name" value="F1F0 ATP synthase subunit A"/>
    <property type="match status" value="1"/>
</dbReference>
<reference evidence="15 16" key="1">
    <citation type="submission" date="2017-08" db="EMBL/GenBank/DDBJ databases">
        <title>Reclassification of Bisgaard taxon 37 and 44.</title>
        <authorList>
            <person name="Christensen H."/>
        </authorList>
    </citation>
    <scope>NUCLEOTIDE SEQUENCE [LARGE SCALE GENOMIC DNA]</scope>
    <source>
        <strain evidence="15 16">B96_4</strain>
    </source>
</reference>
<dbReference type="CDD" id="cd00310">
    <property type="entry name" value="ATP-synt_Fo_a_6"/>
    <property type="match status" value="1"/>
</dbReference>
<evidence type="ECO:0000313" key="15">
    <source>
        <dbReference type="EMBL" id="RIY31675.1"/>
    </source>
</evidence>
<feature type="transmembrane region" description="Helical" evidence="13">
    <location>
        <begin position="143"/>
        <end position="160"/>
    </location>
</feature>
<evidence type="ECO:0000256" key="13">
    <source>
        <dbReference type="HAMAP-Rule" id="MF_01393"/>
    </source>
</evidence>
<evidence type="ECO:0000256" key="11">
    <source>
        <dbReference type="ARBA" id="ARBA00023136"/>
    </source>
</evidence>
<protein>
    <recommendedName>
        <fullName evidence="13 14">ATP synthase subunit a</fullName>
    </recommendedName>
    <alternativeName>
        <fullName evidence="13">ATP synthase F0 sector subunit a</fullName>
    </alternativeName>
    <alternativeName>
        <fullName evidence="13">F-ATPase subunit 6</fullName>
    </alternativeName>
</protein>
<evidence type="ECO:0000256" key="1">
    <source>
        <dbReference type="ARBA" id="ARBA00004141"/>
    </source>
</evidence>
<evidence type="ECO:0000256" key="9">
    <source>
        <dbReference type="ARBA" id="ARBA00022989"/>
    </source>
</evidence>
<accession>A0A3A1Y287</accession>
<evidence type="ECO:0000256" key="2">
    <source>
        <dbReference type="ARBA" id="ARBA00006810"/>
    </source>
</evidence>
<dbReference type="GO" id="GO:0046933">
    <property type="term" value="F:proton-transporting ATP synthase activity, rotational mechanism"/>
    <property type="evidence" value="ECO:0007669"/>
    <property type="project" value="UniProtKB-UniRule"/>
</dbReference>
<keyword evidence="16" id="KW-1185">Reference proteome</keyword>
<comment type="subcellular location">
    <subcellularLocation>
        <location evidence="13 14">Cell membrane</location>
        <topology evidence="13 14">Multi-pass membrane protein</topology>
    </subcellularLocation>
    <subcellularLocation>
        <location evidence="1">Membrane</location>
        <topology evidence="1">Multi-pass membrane protein</topology>
    </subcellularLocation>
</comment>
<dbReference type="NCBIfam" id="TIGR01131">
    <property type="entry name" value="ATP_synt_6_or_A"/>
    <property type="match status" value="1"/>
</dbReference>
<dbReference type="Gene3D" id="1.20.120.220">
    <property type="entry name" value="ATP synthase, F0 complex, subunit A"/>
    <property type="match status" value="1"/>
</dbReference>
<dbReference type="InterPro" id="IPR023011">
    <property type="entry name" value="ATP_synth_F0_asu_AS"/>
</dbReference>
<keyword evidence="11 13" id="KW-0472">Membrane</keyword>
<dbReference type="RefSeq" id="WP_119497540.1">
    <property type="nucleotide sequence ID" value="NZ_NRJH01000057.1"/>
</dbReference>
<keyword evidence="6 13" id="KW-0138">CF(0)</keyword>
<dbReference type="GO" id="GO:0005886">
    <property type="term" value="C:plasma membrane"/>
    <property type="evidence" value="ECO:0007669"/>
    <property type="project" value="UniProtKB-SubCell"/>
</dbReference>
<keyword evidence="5" id="KW-0997">Cell inner membrane</keyword>
<dbReference type="GO" id="GO:0042777">
    <property type="term" value="P:proton motive force-driven plasma membrane ATP synthesis"/>
    <property type="evidence" value="ECO:0007669"/>
    <property type="project" value="TreeGrafter"/>
</dbReference>
<dbReference type="InterPro" id="IPR045082">
    <property type="entry name" value="ATP_syn_F0_a_bact/chloroplast"/>
</dbReference>
<dbReference type="PROSITE" id="PS00449">
    <property type="entry name" value="ATPASE_A"/>
    <property type="match status" value="1"/>
</dbReference>
<dbReference type="Pfam" id="PF00119">
    <property type="entry name" value="ATP-synt_A"/>
    <property type="match status" value="1"/>
</dbReference>
<comment type="similarity">
    <text evidence="2 13 14">Belongs to the ATPase A chain family.</text>
</comment>
<feature type="transmembrane region" description="Helical" evidence="13">
    <location>
        <begin position="38"/>
        <end position="56"/>
    </location>
</feature>
<dbReference type="EMBL" id="NRJH01000057">
    <property type="protein sequence ID" value="RIY31675.1"/>
    <property type="molecule type" value="Genomic_DNA"/>
</dbReference>
<gene>
    <name evidence="13 15" type="primary">atpB</name>
    <name evidence="15" type="ORF">CJP74_06650</name>
</gene>
<evidence type="ECO:0000256" key="6">
    <source>
        <dbReference type="ARBA" id="ARBA00022547"/>
    </source>
</evidence>
<evidence type="ECO:0000256" key="12">
    <source>
        <dbReference type="ARBA" id="ARBA00023310"/>
    </source>
</evidence>
<dbReference type="AlphaFoldDB" id="A0A3A1Y287"/>
<dbReference type="PANTHER" id="PTHR42823:SF3">
    <property type="entry name" value="ATP SYNTHASE SUBUNIT A, CHLOROPLASTIC"/>
    <property type="match status" value="1"/>
</dbReference>
<evidence type="ECO:0000256" key="14">
    <source>
        <dbReference type="RuleBase" id="RU000483"/>
    </source>
</evidence>
<feature type="transmembrane region" description="Helical" evidence="13">
    <location>
        <begin position="172"/>
        <end position="193"/>
    </location>
</feature>
<organism evidence="15 16">
    <name type="scientific">Psittacicella melopsittaci</name>
    <dbReference type="NCBI Taxonomy" id="2028576"/>
    <lineage>
        <taxon>Bacteria</taxon>
        <taxon>Pseudomonadati</taxon>
        <taxon>Pseudomonadota</taxon>
        <taxon>Gammaproteobacteria</taxon>
        <taxon>Pasteurellales</taxon>
        <taxon>Psittacicellaceae</taxon>
        <taxon>Psittacicella</taxon>
    </lineage>
</organism>